<keyword evidence="2" id="KW-0808">Transferase</keyword>
<dbReference type="Pfam" id="PF17919">
    <property type="entry name" value="RT_RNaseH_2"/>
    <property type="match status" value="1"/>
</dbReference>
<feature type="compositionally biased region" description="Basic and acidic residues" evidence="10">
    <location>
        <begin position="10"/>
        <end position="19"/>
    </location>
</feature>
<gene>
    <name evidence="13" type="primary">LOC110274548</name>
</gene>
<feature type="region of interest" description="Disordered" evidence="10">
    <location>
        <begin position="1"/>
        <end position="50"/>
    </location>
</feature>
<dbReference type="Pfam" id="PF03732">
    <property type="entry name" value="Retrotrans_gag"/>
    <property type="match status" value="1"/>
</dbReference>
<dbReference type="InterPro" id="IPR043502">
    <property type="entry name" value="DNA/RNA_pol_sf"/>
</dbReference>
<dbReference type="GO" id="GO:0016779">
    <property type="term" value="F:nucleotidyltransferase activity"/>
    <property type="evidence" value="ECO:0007669"/>
    <property type="project" value="UniProtKB-KW"/>
</dbReference>
<keyword evidence="1" id="KW-0645">Protease</keyword>
<dbReference type="InterPro" id="IPR001878">
    <property type="entry name" value="Znf_CCHC"/>
</dbReference>
<evidence type="ECO:0000256" key="8">
    <source>
        <dbReference type="ARBA" id="ARBA00023268"/>
    </source>
</evidence>
<evidence type="ECO:0000256" key="4">
    <source>
        <dbReference type="ARBA" id="ARBA00022722"/>
    </source>
</evidence>
<keyword evidence="9" id="KW-0479">Metal-binding</keyword>
<accession>A0A6P5MHJ9</accession>
<feature type="domain" description="CCHC-type" evidence="11">
    <location>
        <begin position="237"/>
        <end position="252"/>
    </location>
</feature>
<keyword evidence="4" id="KW-0540">Nuclease</keyword>
<evidence type="ECO:0000259" key="11">
    <source>
        <dbReference type="PROSITE" id="PS50158"/>
    </source>
</evidence>
<dbReference type="PROSITE" id="PS50158">
    <property type="entry name" value="ZF_CCHC"/>
    <property type="match status" value="1"/>
</dbReference>
<dbReference type="AlphaFoldDB" id="A0A6P5MHJ9"/>
<dbReference type="CDD" id="cd01647">
    <property type="entry name" value="RT_LTR"/>
    <property type="match status" value="1"/>
</dbReference>
<evidence type="ECO:0000256" key="9">
    <source>
        <dbReference type="PROSITE-ProRule" id="PRU00047"/>
    </source>
</evidence>
<keyword evidence="8" id="KW-0511">Multifunctional enzyme</keyword>
<evidence type="ECO:0000256" key="7">
    <source>
        <dbReference type="ARBA" id="ARBA00023125"/>
    </source>
</evidence>
<organism evidence="12 13">
    <name type="scientific">Arachis duranensis</name>
    <name type="common">Wild peanut</name>
    <dbReference type="NCBI Taxonomy" id="130453"/>
    <lineage>
        <taxon>Eukaryota</taxon>
        <taxon>Viridiplantae</taxon>
        <taxon>Streptophyta</taxon>
        <taxon>Embryophyta</taxon>
        <taxon>Tracheophyta</taxon>
        <taxon>Spermatophyta</taxon>
        <taxon>Magnoliopsida</taxon>
        <taxon>eudicotyledons</taxon>
        <taxon>Gunneridae</taxon>
        <taxon>Pentapetalae</taxon>
        <taxon>rosids</taxon>
        <taxon>fabids</taxon>
        <taxon>Fabales</taxon>
        <taxon>Fabaceae</taxon>
        <taxon>Papilionoideae</taxon>
        <taxon>50 kb inversion clade</taxon>
        <taxon>dalbergioids sensu lato</taxon>
        <taxon>Dalbergieae</taxon>
        <taxon>Pterocarpus clade</taxon>
        <taxon>Arachis</taxon>
    </lineage>
</organism>
<evidence type="ECO:0000256" key="10">
    <source>
        <dbReference type="SAM" id="MobiDB-lite"/>
    </source>
</evidence>
<dbReference type="SMART" id="SM00343">
    <property type="entry name" value="ZnF_C2HC"/>
    <property type="match status" value="1"/>
</dbReference>
<keyword evidence="3" id="KW-0548">Nucleotidyltransferase</keyword>
<dbReference type="CDD" id="cd09274">
    <property type="entry name" value="RNase_HI_RT_Ty3"/>
    <property type="match status" value="1"/>
</dbReference>
<dbReference type="RefSeq" id="XP_020984684.2">
    <property type="nucleotide sequence ID" value="XM_021129025.2"/>
</dbReference>
<dbReference type="GO" id="GO:0008270">
    <property type="term" value="F:zinc ion binding"/>
    <property type="evidence" value="ECO:0007669"/>
    <property type="project" value="UniProtKB-KW"/>
</dbReference>
<dbReference type="InterPro" id="IPR005162">
    <property type="entry name" value="Retrotrans_gag_dom"/>
</dbReference>
<dbReference type="InterPro" id="IPR041577">
    <property type="entry name" value="RT_RNaseH_2"/>
</dbReference>
<reference evidence="12" key="1">
    <citation type="journal article" date="2016" name="Nat. Genet.">
        <title>The genome sequences of Arachis duranensis and Arachis ipaensis, the diploid ancestors of cultivated peanut.</title>
        <authorList>
            <person name="Bertioli D.J."/>
            <person name="Cannon S.B."/>
            <person name="Froenicke L."/>
            <person name="Huang G."/>
            <person name="Farmer A.D."/>
            <person name="Cannon E.K."/>
            <person name="Liu X."/>
            <person name="Gao D."/>
            <person name="Clevenger J."/>
            <person name="Dash S."/>
            <person name="Ren L."/>
            <person name="Moretzsohn M.C."/>
            <person name="Shirasawa K."/>
            <person name="Huang W."/>
            <person name="Vidigal B."/>
            <person name="Abernathy B."/>
            <person name="Chu Y."/>
            <person name="Niederhuth C.E."/>
            <person name="Umale P."/>
            <person name="Araujo A.C."/>
            <person name="Kozik A."/>
            <person name="Kim K.D."/>
            <person name="Burow M.D."/>
            <person name="Varshney R.K."/>
            <person name="Wang X."/>
            <person name="Zhang X."/>
            <person name="Barkley N."/>
            <person name="Guimaraes P.M."/>
            <person name="Isobe S."/>
            <person name="Guo B."/>
            <person name="Liao B."/>
            <person name="Stalker H.T."/>
            <person name="Schmitz R.J."/>
            <person name="Scheffler B.E."/>
            <person name="Leal-Bertioli S.C."/>
            <person name="Xun X."/>
            <person name="Jackson S.A."/>
            <person name="Michelmore R."/>
            <person name="Ozias-Akins P."/>
        </authorList>
    </citation>
    <scope>NUCLEOTIDE SEQUENCE [LARGE SCALE GENOMIC DNA]</scope>
    <source>
        <strain evidence="12">cv. V14167</strain>
    </source>
</reference>
<evidence type="ECO:0000313" key="12">
    <source>
        <dbReference type="Proteomes" id="UP000515211"/>
    </source>
</evidence>
<dbReference type="PANTHER" id="PTHR37984">
    <property type="entry name" value="PROTEIN CBG26694"/>
    <property type="match status" value="1"/>
</dbReference>
<protein>
    <submittedName>
        <fullName evidence="13">Uncharacterized protein LOC110274548</fullName>
    </submittedName>
</protein>
<dbReference type="GO" id="GO:0006508">
    <property type="term" value="P:proteolysis"/>
    <property type="evidence" value="ECO:0007669"/>
    <property type="project" value="UniProtKB-KW"/>
</dbReference>
<keyword evidence="6" id="KW-0378">Hydrolase</keyword>
<dbReference type="InterPro" id="IPR043128">
    <property type="entry name" value="Rev_trsase/Diguanyl_cyclase"/>
</dbReference>
<dbReference type="GO" id="GO:0003677">
    <property type="term" value="F:DNA binding"/>
    <property type="evidence" value="ECO:0007669"/>
    <property type="project" value="UniProtKB-KW"/>
</dbReference>
<dbReference type="Gene3D" id="3.30.70.270">
    <property type="match status" value="1"/>
</dbReference>
<evidence type="ECO:0000256" key="1">
    <source>
        <dbReference type="ARBA" id="ARBA00022670"/>
    </source>
</evidence>
<keyword evidence="6" id="KW-0255">Endonuclease</keyword>
<proteinExistence type="predicted"/>
<evidence type="ECO:0000256" key="5">
    <source>
        <dbReference type="ARBA" id="ARBA00022750"/>
    </source>
</evidence>
<dbReference type="KEGG" id="adu:110274548"/>
<name>A0A6P5MHJ9_ARADU</name>
<evidence type="ECO:0000256" key="2">
    <source>
        <dbReference type="ARBA" id="ARBA00022679"/>
    </source>
</evidence>
<dbReference type="InterPro" id="IPR021109">
    <property type="entry name" value="Peptidase_aspartic_dom_sf"/>
</dbReference>
<dbReference type="InterPro" id="IPR036875">
    <property type="entry name" value="Znf_CCHC_sf"/>
</dbReference>
<dbReference type="Gene3D" id="3.10.10.10">
    <property type="entry name" value="HIV Type 1 Reverse Transcriptase, subunit A, domain 1"/>
    <property type="match status" value="1"/>
</dbReference>
<keyword evidence="7" id="KW-0238">DNA-binding</keyword>
<dbReference type="Gene3D" id="4.10.60.10">
    <property type="entry name" value="Zinc finger, CCHC-type"/>
    <property type="match status" value="1"/>
</dbReference>
<dbReference type="PANTHER" id="PTHR37984:SF5">
    <property type="entry name" value="PROTEIN NYNRIN-LIKE"/>
    <property type="match status" value="1"/>
</dbReference>
<evidence type="ECO:0000256" key="6">
    <source>
        <dbReference type="ARBA" id="ARBA00022759"/>
    </source>
</evidence>
<sequence length="813" mass="93310">MVSEQFVPIDPERRTDHVSVHSLNQMLTRGRGRSYASDNRGTRGTSNPTDANNWIQAIERALQAQQVPEEQWVEFGTYQLHSEAQYWWQGTRRILQPYGAAIPWEVFRTEFYKKYFPNSVKNAKELELMQLKQGQMTVTEYTNRVVEEYVKKVAVEKGSLRVPFQRPSGRNFAPRGRNFKRGGFVLQQNQGQGNYKMLNTNVNQGRRFGMQPQQDLNCHRCEKYHPRVPCKSGLGVCYFCGQPGHLANNCPEKKKYEIGRAQQLERVYITSAAGTEGSETLIRGASHSFIAFEKANELRLRMVVLGYDLKVHNATHEAMVTRLGCPQVPFRIQQRKFVHDLIYLPMIGLDLILGLDWLSKNHDLLDCSEKSGIMLLTAGVSGDDKSLEQIPVVCEFPDDINEFSPNREVEFVIELVPGAGPIPITPYRMSPLEMVELKAQLEDLLSKYFIRPSVSPWGALVLLIKKKDGSMHLCVDYRQLNKITISVRDEDILKTAFKICYGHYEYTVMSFGLTNAPVVFINYMNRIFRPYLDKKLYAKLSKCEFWKSEVKFLGHVVSKQGIAVDPAKLTLPLNKLTRKDTPFVWTSECEESFQILKQRLTTAPVLVLPKLSEPFEVYCNASLKGLGCVLMQHQNVVAYASWQLRLHEMNYLTHDLELATIVFALKIWRHYLYGVKFHVFSDHKRKANVVADALSRKSLYAAWMMLREEKLLKEFQGLNLGIREEYRILCLSQLQISSDFKSELLKAHQDGEALHKVLRSLSACIWDSVEFEYRVSPSDRWSIRDNYSNIGRYIKGLCLGPAGELGPIKKISS</sequence>
<dbReference type="InterPro" id="IPR050951">
    <property type="entry name" value="Retrovirus_Pol_polyprotein"/>
</dbReference>
<dbReference type="SUPFAM" id="SSF57756">
    <property type="entry name" value="Retrovirus zinc finger-like domains"/>
    <property type="match status" value="1"/>
</dbReference>
<feature type="compositionally biased region" description="Polar residues" evidence="10">
    <location>
        <begin position="36"/>
        <end position="50"/>
    </location>
</feature>
<dbReference type="Pfam" id="PF00098">
    <property type="entry name" value="zf-CCHC"/>
    <property type="match status" value="1"/>
</dbReference>
<evidence type="ECO:0000256" key="3">
    <source>
        <dbReference type="ARBA" id="ARBA00022695"/>
    </source>
</evidence>
<dbReference type="Gene3D" id="2.40.70.10">
    <property type="entry name" value="Acid Proteases"/>
    <property type="match status" value="1"/>
</dbReference>
<evidence type="ECO:0000313" key="13">
    <source>
        <dbReference type="RefSeq" id="XP_020984684.2"/>
    </source>
</evidence>
<dbReference type="Proteomes" id="UP000515211">
    <property type="component" value="Chromosome 8"/>
</dbReference>
<reference evidence="13" key="2">
    <citation type="submission" date="2025-08" db="UniProtKB">
        <authorList>
            <consortium name="RefSeq"/>
        </authorList>
    </citation>
    <scope>IDENTIFICATION</scope>
    <source>
        <tissue evidence="13">Whole plant</tissue>
    </source>
</reference>
<keyword evidence="12" id="KW-1185">Reference proteome</keyword>
<dbReference type="GO" id="GO:0004519">
    <property type="term" value="F:endonuclease activity"/>
    <property type="evidence" value="ECO:0007669"/>
    <property type="project" value="UniProtKB-KW"/>
</dbReference>
<keyword evidence="5" id="KW-0064">Aspartyl protease</keyword>
<keyword evidence="9" id="KW-0862">Zinc</keyword>
<dbReference type="CDD" id="cd00303">
    <property type="entry name" value="retropepsin_like"/>
    <property type="match status" value="1"/>
</dbReference>
<dbReference type="GO" id="GO:0004190">
    <property type="term" value="F:aspartic-type endopeptidase activity"/>
    <property type="evidence" value="ECO:0007669"/>
    <property type="project" value="UniProtKB-KW"/>
</dbReference>
<keyword evidence="9" id="KW-0863">Zinc-finger</keyword>
<dbReference type="Pfam" id="PF08284">
    <property type="entry name" value="RVP_2"/>
    <property type="match status" value="1"/>
</dbReference>
<dbReference type="SUPFAM" id="SSF56672">
    <property type="entry name" value="DNA/RNA polymerases"/>
    <property type="match status" value="1"/>
</dbReference>
<dbReference type="GeneID" id="110274548"/>